<organism evidence="8 9">
    <name type="scientific">Glarea lozoyensis (strain ATCC 20868 / MF5171)</name>
    <dbReference type="NCBI Taxonomy" id="1116229"/>
    <lineage>
        <taxon>Eukaryota</taxon>
        <taxon>Fungi</taxon>
        <taxon>Dikarya</taxon>
        <taxon>Ascomycota</taxon>
        <taxon>Pezizomycotina</taxon>
        <taxon>Leotiomycetes</taxon>
        <taxon>Helotiales</taxon>
        <taxon>Helotiaceae</taxon>
        <taxon>Glarea</taxon>
    </lineage>
</organism>
<feature type="compositionally biased region" description="Polar residues" evidence="5">
    <location>
        <begin position="183"/>
        <end position="193"/>
    </location>
</feature>
<evidence type="ECO:0000256" key="4">
    <source>
        <dbReference type="ARBA" id="ARBA00023136"/>
    </source>
</evidence>
<dbReference type="HOGENOM" id="CLU_055465_1_1_1"/>
<dbReference type="OrthoDB" id="5325022at2759"/>
<dbReference type="PANTHER" id="PTHR37451:SF4">
    <property type="entry name" value="MARVEL DOMAIN-CONTAINING PROTEIN"/>
    <property type="match status" value="1"/>
</dbReference>
<gene>
    <name evidence="8" type="ORF">GLAREA_09851</name>
</gene>
<dbReference type="KEGG" id="glz:GLAREA_09851"/>
<proteinExistence type="predicted"/>
<name>S3CSU0_GLAL2</name>
<dbReference type="GO" id="GO:0016020">
    <property type="term" value="C:membrane"/>
    <property type="evidence" value="ECO:0007669"/>
    <property type="project" value="UniProtKB-SubCell"/>
</dbReference>
<feature type="transmembrane region" description="Helical" evidence="6">
    <location>
        <begin position="72"/>
        <end position="96"/>
    </location>
</feature>
<dbReference type="Pfam" id="PF01284">
    <property type="entry name" value="MARVEL"/>
    <property type="match status" value="1"/>
</dbReference>
<dbReference type="Proteomes" id="UP000016922">
    <property type="component" value="Unassembled WGS sequence"/>
</dbReference>
<comment type="subcellular location">
    <subcellularLocation>
        <location evidence="1">Membrane</location>
        <topology evidence="1">Multi-pass membrane protein</topology>
    </subcellularLocation>
</comment>
<dbReference type="AlphaFoldDB" id="S3CSU0"/>
<evidence type="ECO:0000313" key="9">
    <source>
        <dbReference type="Proteomes" id="UP000016922"/>
    </source>
</evidence>
<evidence type="ECO:0000256" key="1">
    <source>
        <dbReference type="ARBA" id="ARBA00004141"/>
    </source>
</evidence>
<keyword evidence="4 6" id="KW-0472">Membrane</keyword>
<sequence length="222" mass="24363">MANQIVLPSWVLIIRGLQLLLAIVILGMASYGAYWLRLSSWGWTIFTSLATVFIVVYSVLPERVAALQKIYNPFAVLAANATAVVFWLAAMGALAARRATFKYATTIESCYNDGSGGVCARGLEKRAAYVATWPYLNMMSACAGLCAIEMLLFIATVVVFGLAFKKQNSTTPQTHNLEAHGMQQQPSELGQNTQYAPQTQGQYGQQPYYSQPSGQQYQPVQQ</sequence>
<dbReference type="GeneID" id="19468898"/>
<feature type="domain" description="MARVEL" evidence="7">
    <location>
        <begin position="12"/>
        <end position="159"/>
    </location>
</feature>
<feature type="compositionally biased region" description="Low complexity" evidence="5">
    <location>
        <begin position="194"/>
        <end position="222"/>
    </location>
</feature>
<dbReference type="EMBL" id="KE145368">
    <property type="protein sequence ID" value="EPE28730.1"/>
    <property type="molecule type" value="Genomic_DNA"/>
</dbReference>
<accession>S3CSU0</accession>
<reference evidence="8 9" key="1">
    <citation type="journal article" date="2013" name="BMC Genomics">
        <title>Genomics-driven discovery of the pneumocandin biosynthetic gene cluster in the fungus Glarea lozoyensis.</title>
        <authorList>
            <person name="Chen L."/>
            <person name="Yue Q."/>
            <person name="Zhang X."/>
            <person name="Xiang M."/>
            <person name="Wang C."/>
            <person name="Li S."/>
            <person name="Che Y."/>
            <person name="Ortiz-Lopez F.J."/>
            <person name="Bills G.F."/>
            <person name="Liu X."/>
            <person name="An Z."/>
        </authorList>
    </citation>
    <scope>NUCLEOTIDE SEQUENCE [LARGE SCALE GENOMIC DNA]</scope>
    <source>
        <strain evidence="9">ATCC 20868 / MF5171</strain>
    </source>
</reference>
<dbReference type="PANTHER" id="PTHR37451">
    <property type="entry name" value="MARVEL DOMAIN"/>
    <property type="match status" value="1"/>
</dbReference>
<evidence type="ECO:0000256" key="2">
    <source>
        <dbReference type="ARBA" id="ARBA00022692"/>
    </source>
</evidence>
<feature type="transmembrane region" description="Helical" evidence="6">
    <location>
        <begin position="40"/>
        <end position="60"/>
    </location>
</feature>
<keyword evidence="3 6" id="KW-1133">Transmembrane helix</keyword>
<dbReference type="RefSeq" id="XP_008084638.1">
    <property type="nucleotide sequence ID" value="XM_008086447.1"/>
</dbReference>
<evidence type="ECO:0000256" key="3">
    <source>
        <dbReference type="ARBA" id="ARBA00022989"/>
    </source>
</evidence>
<feature type="region of interest" description="Disordered" evidence="5">
    <location>
        <begin position="183"/>
        <end position="222"/>
    </location>
</feature>
<feature type="transmembrane region" description="Helical" evidence="6">
    <location>
        <begin position="138"/>
        <end position="164"/>
    </location>
</feature>
<protein>
    <recommendedName>
        <fullName evidence="7">MARVEL domain-containing protein</fullName>
    </recommendedName>
</protein>
<dbReference type="eggNOG" id="ENOG502RVCV">
    <property type="taxonomic scope" value="Eukaryota"/>
</dbReference>
<evidence type="ECO:0000256" key="5">
    <source>
        <dbReference type="SAM" id="MobiDB-lite"/>
    </source>
</evidence>
<dbReference type="InterPro" id="IPR008253">
    <property type="entry name" value="Marvel"/>
</dbReference>
<keyword evidence="2 6" id="KW-0812">Transmembrane</keyword>
<dbReference type="OMA" id="MMILWLA"/>
<evidence type="ECO:0000313" key="8">
    <source>
        <dbReference type="EMBL" id="EPE28730.1"/>
    </source>
</evidence>
<feature type="transmembrane region" description="Helical" evidence="6">
    <location>
        <begin position="12"/>
        <end position="34"/>
    </location>
</feature>
<keyword evidence="9" id="KW-1185">Reference proteome</keyword>
<evidence type="ECO:0000256" key="6">
    <source>
        <dbReference type="SAM" id="Phobius"/>
    </source>
</evidence>
<evidence type="ECO:0000259" key="7">
    <source>
        <dbReference type="Pfam" id="PF01284"/>
    </source>
</evidence>